<dbReference type="Pfam" id="PF09527">
    <property type="entry name" value="ATPase_gene1"/>
    <property type="match status" value="1"/>
</dbReference>
<keyword evidence="1" id="KW-0472">Membrane</keyword>
<dbReference type="Proteomes" id="UP000199492">
    <property type="component" value="Unassembled WGS sequence"/>
</dbReference>
<keyword evidence="1" id="KW-0812">Transmembrane</keyword>
<proteinExistence type="predicted"/>
<evidence type="ECO:0000256" key="1">
    <source>
        <dbReference type="SAM" id="Phobius"/>
    </source>
</evidence>
<sequence length="85" mass="9770">MSQLDLNLHQRKVSKANNKGPNKFIRFTSVAFQMGGTIFLGNYFGQWLDAKYNKDYLETTITLLSVFISMYLVISQVIKVSKEDD</sequence>
<reference evidence="3" key="1">
    <citation type="submission" date="2016-10" db="EMBL/GenBank/DDBJ databases">
        <authorList>
            <person name="Varghese N."/>
            <person name="Submissions S."/>
        </authorList>
    </citation>
    <scope>NUCLEOTIDE SEQUENCE [LARGE SCALE GENOMIC DNA]</scope>
    <source>
        <strain evidence="3">DSM 15363</strain>
    </source>
</reference>
<dbReference type="EMBL" id="FNCZ01000001">
    <property type="protein sequence ID" value="SDG74246.1"/>
    <property type="molecule type" value="Genomic_DNA"/>
</dbReference>
<gene>
    <name evidence="2" type="ORF">SAMN04489796_101458</name>
</gene>
<organism evidence="2 3">
    <name type="scientific">Winogradskyella thalassocola</name>
    <dbReference type="NCBI Taxonomy" id="262004"/>
    <lineage>
        <taxon>Bacteria</taxon>
        <taxon>Pseudomonadati</taxon>
        <taxon>Bacteroidota</taxon>
        <taxon>Flavobacteriia</taxon>
        <taxon>Flavobacteriales</taxon>
        <taxon>Flavobacteriaceae</taxon>
        <taxon>Winogradskyella</taxon>
    </lineage>
</organism>
<accession>A0A1G7WQR1</accession>
<keyword evidence="3" id="KW-1185">Reference proteome</keyword>
<dbReference type="OrthoDB" id="9798708at2"/>
<feature type="transmembrane region" description="Helical" evidence="1">
    <location>
        <begin position="24"/>
        <end position="44"/>
    </location>
</feature>
<evidence type="ECO:0000313" key="3">
    <source>
        <dbReference type="Proteomes" id="UP000199492"/>
    </source>
</evidence>
<keyword evidence="1" id="KW-1133">Transmembrane helix</keyword>
<protein>
    <submittedName>
        <fullName evidence="2">Putative F0F1-ATPase subunit Ca2+/Mg2+ transporter</fullName>
    </submittedName>
</protein>
<feature type="transmembrane region" description="Helical" evidence="1">
    <location>
        <begin position="56"/>
        <end position="74"/>
    </location>
</feature>
<dbReference type="InterPro" id="IPR032820">
    <property type="entry name" value="ATPase_put"/>
</dbReference>
<name>A0A1G7WQR1_9FLAO</name>
<dbReference type="AlphaFoldDB" id="A0A1G7WQR1"/>
<evidence type="ECO:0000313" key="2">
    <source>
        <dbReference type="EMBL" id="SDG74246.1"/>
    </source>
</evidence>
<dbReference type="STRING" id="262004.SAMN04489796_101458"/>